<comment type="caution">
    <text evidence="2">The sequence shown here is derived from an EMBL/GenBank/DDBJ whole genome shotgun (WGS) entry which is preliminary data.</text>
</comment>
<dbReference type="InterPro" id="IPR051044">
    <property type="entry name" value="MAG_DAG_Lipase"/>
</dbReference>
<dbReference type="STRING" id="1047168.A0A0F4GHU3"/>
<dbReference type="InterPro" id="IPR022742">
    <property type="entry name" value="Hydrolase_4"/>
</dbReference>
<dbReference type="InterPro" id="IPR029058">
    <property type="entry name" value="AB_hydrolase_fold"/>
</dbReference>
<dbReference type="Gene3D" id="3.40.50.1820">
    <property type="entry name" value="alpha/beta hydrolase"/>
    <property type="match status" value="1"/>
</dbReference>
<protein>
    <submittedName>
        <fullName evidence="2">Alpha/beta-hydrolase like protein</fullName>
    </submittedName>
</protein>
<keyword evidence="2" id="KW-0378">Hydrolase</keyword>
<sequence>MAASTSGTFTTPDGHSLYTLTYTPPSSIPPTARLIHLHGFSDHAHQHAQFFQYLASTHGIKVYAFDQRGWGRSVHAPKEKGLSGPTSQVMEDITSFVESLPAEESDIPLFLMGHSMGGGECLYYAATGPAETKRKIRGFIASAPWIAVHEDTRPSFVTVAVGRLVGKLFPHRQMVNKVDASKLSRDEEVCKIWHEDEHCHDTGTLEGLAGALDRGGDLETGKVVVKDGVGEGGKTRLFIGFGTADKVVSYTVGRKWFEACKVEDKEFRAYEGWYHNLDMEPGEDKITFANDVAKWVKERSGSLEGGKAKL</sequence>
<dbReference type="OrthoDB" id="10249433at2759"/>
<evidence type="ECO:0000313" key="3">
    <source>
        <dbReference type="Proteomes" id="UP000033647"/>
    </source>
</evidence>
<name>A0A0F4GHU3_9PEZI</name>
<dbReference type="AlphaFoldDB" id="A0A0F4GHU3"/>
<dbReference type="SUPFAM" id="SSF53474">
    <property type="entry name" value="alpha/beta-Hydrolases"/>
    <property type="match status" value="1"/>
</dbReference>
<gene>
    <name evidence="2" type="ORF">TI39_contig597g00016</name>
</gene>
<dbReference type="Proteomes" id="UP000033647">
    <property type="component" value="Unassembled WGS sequence"/>
</dbReference>
<organism evidence="2 3">
    <name type="scientific">Zymoseptoria brevis</name>
    <dbReference type="NCBI Taxonomy" id="1047168"/>
    <lineage>
        <taxon>Eukaryota</taxon>
        <taxon>Fungi</taxon>
        <taxon>Dikarya</taxon>
        <taxon>Ascomycota</taxon>
        <taxon>Pezizomycotina</taxon>
        <taxon>Dothideomycetes</taxon>
        <taxon>Dothideomycetidae</taxon>
        <taxon>Mycosphaerellales</taxon>
        <taxon>Mycosphaerellaceae</taxon>
        <taxon>Zymoseptoria</taxon>
    </lineage>
</organism>
<dbReference type="PANTHER" id="PTHR11614">
    <property type="entry name" value="PHOSPHOLIPASE-RELATED"/>
    <property type="match status" value="1"/>
</dbReference>
<keyword evidence="3" id="KW-1185">Reference proteome</keyword>
<proteinExistence type="predicted"/>
<reference evidence="2 3" key="1">
    <citation type="submission" date="2015-03" db="EMBL/GenBank/DDBJ databases">
        <title>RNA-seq based gene annotation and comparative genomics of four Zymoseptoria species reveal species-specific pathogenicity related genes and transposable element activity.</title>
        <authorList>
            <person name="Grandaubert J."/>
            <person name="Bhattacharyya A."/>
            <person name="Stukenbrock E.H."/>
        </authorList>
    </citation>
    <scope>NUCLEOTIDE SEQUENCE [LARGE SCALE GENOMIC DNA]</scope>
    <source>
        <strain evidence="2 3">Zb18110</strain>
    </source>
</reference>
<dbReference type="GO" id="GO:0016787">
    <property type="term" value="F:hydrolase activity"/>
    <property type="evidence" value="ECO:0007669"/>
    <property type="project" value="UniProtKB-KW"/>
</dbReference>
<dbReference type="EMBL" id="LAFY01000589">
    <property type="protein sequence ID" value="KJX96858.1"/>
    <property type="molecule type" value="Genomic_DNA"/>
</dbReference>
<dbReference type="Pfam" id="PF12146">
    <property type="entry name" value="Hydrolase_4"/>
    <property type="match status" value="1"/>
</dbReference>
<feature type="domain" description="Serine aminopeptidase S33" evidence="1">
    <location>
        <begin position="29"/>
        <end position="281"/>
    </location>
</feature>
<evidence type="ECO:0000313" key="2">
    <source>
        <dbReference type="EMBL" id="KJX96858.1"/>
    </source>
</evidence>
<accession>A0A0F4GHU3</accession>
<evidence type="ECO:0000259" key="1">
    <source>
        <dbReference type="Pfam" id="PF12146"/>
    </source>
</evidence>